<comment type="caution">
    <text evidence="2">The sequence shown here is derived from an EMBL/GenBank/DDBJ whole genome shotgun (WGS) entry which is preliminary data.</text>
</comment>
<keyword evidence="3" id="KW-1185">Reference proteome</keyword>
<evidence type="ECO:0000313" key="2">
    <source>
        <dbReference type="EMBL" id="CAD8056537.1"/>
    </source>
</evidence>
<dbReference type="OMA" id="INIAKNM"/>
<evidence type="ECO:0000259" key="1">
    <source>
        <dbReference type="Pfam" id="PF26058"/>
    </source>
</evidence>
<dbReference type="Pfam" id="PF26058">
    <property type="entry name" value="DUF8019"/>
    <property type="match status" value="1"/>
</dbReference>
<proteinExistence type="predicted"/>
<dbReference type="Proteomes" id="UP000688137">
    <property type="component" value="Unassembled WGS sequence"/>
</dbReference>
<dbReference type="EMBL" id="CAJJDM010000022">
    <property type="protein sequence ID" value="CAD8056537.1"/>
    <property type="molecule type" value="Genomic_DNA"/>
</dbReference>
<protein>
    <recommendedName>
        <fullName evidence="1">DUF8019 domain-containing protein</fullName>
    </recommendedName>
</protein>
<dbReference type="PANTHER" id="PTHR42535">
    <property type="entry name" value="OOKINETE PROTEIN, PUTATIVE-RELATED"/>
    <property type="match status" value="1"/>
</dbReference>
<accession>A0A8S1KP60</accession>
<reference evidence="2" key="1">
    <citation type="submission" date="2021-01" db="EMBL/GenBank/DDBJ databases">
        <authorList>
            <consortium name="Genoscope - CEA"/>
            <person name="William W."/>
        </authorList>
    </citation>
    <scope>NUCLEOTIDE SEQUENCE</scope>
</reference>
<organism evidence="2 3">
    <name type="scientific">Paramecium primaurelia</name>
    <dbReference type="NCBI Taxonomy" id="5886"/>
    <lineage>
        <taxon>Eukaryota</taxon>
        <taxon>Sar</taxon>
        <taxon>Alveolata</taxon>
        <taxon>Ciliophora</taxon>
        <taxon>Intramacronucleata</taxon>
        <taxon>Oligohymenophorea</taxon>
        <taxon>Peniculida</taxon>
        <taxon>Parameciidae</taxon>
        <taxon>Paramecium</taxon>
    </lineage>
</organism>
<dbReference type="InterPro" id="IPR058332">
    <property type="entry name" value="DUF8019"/>
</dbReference>
<gene>
    <name evidence="2" type="ORF">PPRIM_AZ9-3.1.T0240361</name>
</gene>
<name>A0A8S1KP60_PARPR</name>
<feature type="domain" description="DUF8019" evidence="1">
    <location>
        <begin position="240"/>
        <end position="312"/>
    </location>
</feature>
<sequence>MLIIINFFIITTYSLEEYDCGLNVQTLCAPGMKIREKYQPYFGFWNFDLDKLVDSGPHNHITNINELSRSSSMMGTGVYFKKDSEFEVQFVPSFEGSQWTVSFQIMFEEIGRKIKEVGNILTLFDEIEDHQNLVSIVVDTTIPTFAIKENSQSVNSNMRLQPQLWYQLFLVLSDKSIKLFVNGIECAKLQSGKAISFKKLKIGLENELPSFNLDTLKLFNRKIEEWEILASSQLFQMNGDWVLLQCENCQFEQAKQCPFSYHLCTTVELYSFGINIAKNMGWGIWNNTNIWSSESNPNKFKNKEGLALCCKDLDFVLI</sequence>
<dbReference type="PANTHER" id="PTHR42535:SF2">
    <property type="entry name" value="CHROMOSOME UNDETERMINED SCAFFOLD_146, WHOLE GENOME SHOTGUN SEQUENCE"/>
    <property type="match status" value="1"/>
</dbReference>
<dbReference type="AlphaFoldDB" id="A0A8S1KP60"/>
<evidence type="ECO:0000313" key="3">
    <source>
        <dbReference type="Proteomes" id="UP000688137"/>
    </source>
</evidence>